<comment type="caution">
    <text evidence="2">The sequence shown here is derived from an EMBL/GenBank/DDBJ whole genome shotgun (WGS) entry which is preliminary data.</text>
</comment>
<sequence length="379" mass="43180">MSRDIFGYIQSCRICQLTKHSTLQAPGDLQPIMVSEPFEMVSIDHAGPFPTTERGNRYILVITDLLTRWVDAVAVPTASTETTIKALEKRLIVPHGCPNKLPSDNGTAFTSQQMQMFCYKYGINQVFSSPYHPETNGMTERFNRTLKSMIKAYCTDDQANWDEYLDMHVLAYRTAKHETLGISPFEALYGRQPRLPANSLKPTNPNIPINVLSYERKLEAKLKPIRVTINNNNEIAKDAMRLRYNARHRATKYEIGDFILLKRQTADGLNSTLRLSTAYTGPFRIIRKIRRVSYQLEHIDEDGYRTRTTAHINRLKPYYIRDNTAFMGEEGDVTPISSQDSDILTRPMNSRDSQLSNDISCNSIGQVEHEIMTSSNSIG</sequence>
<evidence type="ECO:0000313" key="3">
    <source>
        <dbReference type="Proteomes" id="UP000187429"/>
    </source>
</evidence>
<dbReference type="InterPro" id="IPR001584">
    <property type="entry name" value="Integrase_cat-core"/>
</dbReference>
<dbReference type="PANTHER" id="PTHR37984">
    <property type="entry name" value="PROTEIN CBG26694"/>
    <property type="match status" value="1"/>
</dbReference>
<dbReference type="SUPFAM" id="SSF53098">
    <property type="entry name" value="Ribonuclease H-like"/>
    <property type="match status" value="1"/>
</dbReference>
<dbReference type="OrthoDB" id="3364639at2759"/>
<dbReference type="GO" id="GO:0015074">
    <property type="term" value="P:DNA integration"/>
    <property type="evidence" value="ECO:0007669"/>
    <property type="project" value="InterPro"/>
</dbReference>
<protein>
    <submittedName>
        <fullName evidence="2">Transposon Tf2-6 polyprotein</fullName>
    </submittedName>
</protein>
<dbReference type="PANTHER" id="PTHR37984:SF15">
    <property type="entry name" value="INTEGRASE CATALYTIC DOMAIN-CONTAINING PROTEIN"/>
    <property type="match status" value="1"/>
</dbReference>
<reference evidence="3" key="1">
    <citation type="submission" date="2017-01" db="EMBL/GenBank/DDBJ databases">
        <authorList>
            <person name="Wang Y."/>
            <person name="White M."/>
            <person name="Kvist S."/>
            <person name="Moncalvo J.-M."/>
        </authorList>
    </citation>
    <scope>NUCLEOTIDE SEQUENCE [LARGE SCALE GENOMIC DNA]</scope>
    <source>
        <strain evidence="3">ID-206-W2</strain>
    </source>
</reference>
<dbReference type="InterPro" id="IPR050951">
    <property type="entry name" value="Retrovirus_Pol_polyprotein"/>
</dbReference>
<dbReference type="Gene3D" id="3.30.420.10">
    <property type="entry name" value="Ribonuclease H-like superfamily/Ribonuclease H"/>
    <property type="match status" value="1"/>
</dbReference>
<dbReference type="InterPro" id="IPR012337">
    <property type="entry name" value="RNaseH-like_sf"/>
</dbReference>
<dbReference type="GO" id="GO:0005634">
    <property type="term" value="C:nucleus"/>
    <property type="evidence" value="ECO:0007669"/>
    <property type="project" value="UniProtKB-ARBA"/>
</dbReference>
<evidence type="ECO:0000259" key="1">
    <source>
        <dbReference type="PROSITE" id="PS50994"/>
    </source>
</evidence>
<dbReference type="InterPro" id="IPR036397">
    <property type="entry name" value="RNaseH_sf"/>
</dbReference>
<proteinExistence type="predicted"/>
<dbReference type="PROSITE" id="PS50994">
    <property type="entry name" value="INTEGRASE"/>
    <property type="match status" value="1"/>
</dbReference>
<organism evidence="2 3">
    <name type="scientific">Smittium culicis</name>
    <dbReference type="NCBI Taxonomy" id="133412"/>
    <lineage>
        <taxon>Eukaryota</taxon>
        <taxon>Fungi</taxon>
        <taxon>Fungi incertae sedis</taxon>
        <taxon>Zoopagomycota</taxon>
        <taxon>Kickxellomycotina</taxon>
        <taxon>Harpellomycetes</taxon>
        <taxon>Harpellales</taxon>
        <taxon>Legeriomycetaceae</taxon>
        <taxon>Smittium</taxon>
    </lineage>
</organism>
<dbReference type="Pfam" id="PF24626">
    <property type="entry name" value="SH3_Tf2-1"/>
    <property type="match status" value="1"/>
</dbReference>
<dbReference type="InterPro" id="IPR056924">
    <property type="entry name" value="SH3_Tf2-1"/>
</dbReference>
<dbReference type="Pfam" id="PF00665">
    <property type="entry name" value="rve"/>
    <property type="match status" value="1"/>
</dbReference>
<feature type="domain" description="Integrase catalytic" evidence="1">
    <location>
        <begin position="33"/>
        <end position="192"/>
    </location>
</feature>
<dbReference type="AlphaFoldDB" id="A0A1R1X6M2"/>
<accession>A0A1R1X6M2</accession>
<dbReference type="Proteomes" id="UP000187429">
    <property type="component" value="Unassembled WGS sequence"/>
</dbReference>
<dbReference type="GO" id="GO:0003676">
    <property type="term" value="F:nucleic acid binding"/>
    <property type="evidence" value="ECO:0007669"/>
    <property type="project" value="InterPro"/>
</dbReference>
<evidence type="ECO:0000313" key="2">
    <source>
        <dbReference type="EMBL" id="OMJ10286.1"/>
    </source>
</evidence>
<keyword evidence="3" id="KW-1185">Reference proteome</keyword>
<gene>
    <name evidence="2" type="ORF">AYI69_g10307</name>
</gene>
<dbReference type="EMBL" id="LSSM01006676">
    <property type="protein sequence ID" value="OMJ10286.1"/>
    <property type="molecule type" value="Genomic_DNA"/>
</dbReference>
<dbReference type="FunFam" id="3.30.420.10:FF:000032">
    <property type="entry name" value="Retrovirus-related Pol polyprotein from transposon 297-like Protein"/>
    <property type="match status" value="1"/>
</dbReference>
<name>A0A1R1X6M2_9FUNG</name>